<comment type="caution">
    <text evidence="1">The sequence shown here is derived from an EMBL/GenBank/DDBJ whole genome shotgun (WGS) entry which is preliminary data.</text>
</comment>
<sequence>MPESSPSFAALKRQFAMSEPCSDARGRFALGCPTIDTALGGGLARGRLHEVFAAQEEDGASTAGFALMLALRACDAGETIFWIRQEAGARIAGRIHAPGLAELGADPRRILFADTPDEAATLRAAADALRSPVIGAVLIAPWGKAPMLDLTASRRLTLAAEQSGVTAILLRGAVEPPPSAATSRWRVSAAPSIPLEADAPGHPAFMVDLLRHRSGLSASGWRLEWDRDRLAFRAPPLSVALAPLAAERRADAERRFG</sequence>
<evidence type="ECO:0008006" key="3">
    <source>
        <dbReference type="Google" id="ProtNLM"/>
    </source>
</evidence>
<dbReference type="Gene3D" id="3.40.50.300">
    <property type="entry name" value="P-loop containing nucleotide triphosphate hydrolases"/>
    <property type="match status" value="1"/>
</dbReference>
<gene>
    <name evidence="1" type="ORF">CLG96_15545</name>
</gene>
<reference evidence="1 2" key="1">
    <citation type="submission" date="2017-09" db="EMBL/GenBank/DDBJ databases">
        <title>Sphingomonas panjinensis sp.nov., isolated from oil-contaminated soil.</title>
        <authorList>
            <person name="Wang L."/>
            <person name="Chen L."/>
        </authorList>
    </citation>
    <scope>NUCLEOTIDE SEQUENCE [LARGE SCALE GENOMIC DNA]</scope>
    <source>
        <strain evidence="1 2">FW-11</strain>
    </source>
</reference>
<name>A0A2T5FV35_9SPHN</name>
<organism evidence="1 2">
    <name type="scientific">Sphingomonas oleivorans</name>
    <dbReference type="NCBI Taxonomy" id="1735121"/>
    <lineage>
        <taxon>Bacteria</taxon>
        <taxon>Pseudomonadati</taxon>
        <taxon>Pseudomonadota</taxon>
        <taxon>Alphaproteobacteria</taxon>
        <taxon>Sphingomonadales</taxon>
        <taxon>Sphingomonadaceae</taxon>
        <taxon>Sphingomonas</taxon>
    </lineage>
</organism>
<evidence type="ECO:0000313" key="1">
    <source>
        <dbReference type="EMBL" id="PTQ08601.1"/>
    </source>
</evidence>
<dbReference type="Proteomes" id="UP000244162">
    <property type="component" value="Unassembled WGS sequence"/>
</dbReference>
<protein>
    <recommendedName>
        <fullName evidence="3">Protein ImuA</fullName>
    </recommendedName>
</protein>
<dbReference type="InterPro" id="IPR027417">
    <property type="entry name" value="P-loop_NTPase"/>
</dbReference>
<dbReference type="EMBL" id="NWBU01000015">
    <property type="protein sequence ID" value="PTQ08601.1"/>
    <property type="molecule type" value="Genomic_DNA"/>
</dbReference>
<dbReference type="OrthoDB" id="7202530at2"/>
<keyword evidence="2" id="KW-1185">Reference proteome</keyword>
<dbReference type="RefSeq" id="WP_107969235.1">
    <property type="nucleotide sequence ID" value="NZ_NWBU01000015.1"/>
</dbReference>
<dbReference type="SUPFAM" id="SSF52540">
    <property type="entry name" value="P-loop containing nucleoside triphosphate hydrolases"/>
    <property type="match status" value="1"/>
</dbReference>
<accession>A0A2T5FV35</accession>
<proteinExistence type="predicted"/>
<evidence type="ECO:0000313" key="2">
    <source>
        <dbReference type="Proteomes" id="UP000244162"/>
    </source>
</evidence>
<dbReference type="PIRSF" id="PIRSF034285">
    <property type="entry name" value="UCP034285"/>
    <property type="match status" value="1"/>
</dbReference>
<dbReference type="InterPro" id="IPR017026">
    <property type="entry name" value="ImuA"/>
</dbReference>
<dbReference type="AlphaFoldDB" id="A0A2T5FV35"/>